<name>A0A4Q5IYP5_9ACTN</name>
<sequence length="208" mass="21885">MEVLPYGDRALLVEVGDTGAVVAYVDALRTLDLACVADLVPAARTVLVVAHATGDVPGLRQALADLAPEAAEHHASEEEDVIEIPVHYDGPDLADVARLTGLSEQDVVAAHTGTEWRVAFGGFAPGFGYLVTDHQKLHVPRRDSARTAVPAGAVGLAGEYTGVYPRESPGGWQLIGTTDAPMWDLHRDPPALLRPGARVRFTDVGGGA</sequence>
<dbReference type="EMBL" id="SDPU01000034">
    <property type="protein sequence ID" value="RYU10085.1"/>
    <property type="molecule type" value="Genomic_DNA"/>
</dbReference>
<evidence type="ECO:0000259" key="4">
    <source>
        <dbReference type="SMART" id="SM00796"/>
    </source>
</evidence>
<dbReference type="Gene3D" id="2.40.100.10">
    <property type="entry name" value="Cyclophilin-like"/>
    <property type="match status" value="1"/>
</dbReference>
<evidence type="ECO:0000256" key="3">
    <source>
        <dbReference type="ARBA" id="ARBA00022840"/>
    </source>
</evidence>
<dbReference type="PANTHER" id="PTHR34698">
    <property type="entry name" value="5-OXOPROLINASE SUBUNIT B"/>
    <property type="match status" value="1"/>
</dbReference>
<dbReference type="Gene3D" id="3.30.1360.40">
    <property type="match status" value="1"/>
</dbReference>
<dbReference type="InterPro" id="IPR029000">
    <property type="entry name" value="Cyclophilin-like_dom_sf"/>
</dbReference>
<keyword evidence="1" id="KW-0547">Nucleotide-binding</keyword>
<organism evidence="5 6">
    <name type="scientific">Nocardioides iriomotensis</name>
    <dbReference type="NCBI Taxonomy" id="715784"/>
    <lineage>
        <taxon>Bacteria</taxon>
        <taxon>Bacillati</taxon>
        <taxon>Actinomycetota</taxon>
        <taxon>Actinomycetes</taxon>
        <taxon>Propionibacteriales</taxon>
        <taxon>Nocardioidaceae</taxon>
        <taxon>Nocardioides</taxon>
    </lineage>
</organism>
<evidence type="ECO:0000313" key="5">
    <source>
        <dbReference type="EMBL" id="RYU10085.1"/>
    </source>
</evidence>
<accession>A0A4Q5IYP5</accession>
<keyword evidence="6" id="KW-1185">Reference proteome</keyword>
<dbReference type="OrthoDB" id="9778567at2"/>
<dbReference type="SUPFAM" id="SSF160467">
    <property type="entry name" value="PH0987 N-terminal domain-like"/>
    <property type="match status" value="1"/>
</dbReference>
<evidence type="ECO:0000256" key="2">
    <source>
        <dbReference type="ARBA" id="ARBA00022801"/>
    </source>
</evidence>
<dbReference type="GO" id="GO:0005524">
    <property type="term" value="F:ATP binding"/>
    <property type="evidence" value="ECO:0007669"/>
    <property type="project" value="UniProtKB-KW"/>
</dbReference>
<dbReference type="Proteomes" id="UP000291189">
    <property type="component" value="Unassembled WGS sequence"/>
</dbReference>
<feature type="domain" description="Carboxyltransferase" evidence="4">
    <location>
        <begin position="1"/>
        <end position="193"/>
    </location>
</feature>
<proteinExistence type="predicted"/>
<dbReference type="SMART" id="SM00796">
    <property type="entry name" value="AHS1"/>
    <property type="match status" value="1"/>
</dbReference>
<dbReference type="AlphaFoldDB" id="A0A4Q5IYP5"/>
<dbReference type="GO" id="GO:0016787">
    <property type="term" value="F:hydrolase activity"/>
    <property type="evidence" value="ECO:0007669"/>
    <property type="project" value="UniProtKB-KW"/>
</dbReference>
<dbReference type="SUPFAM" id="SSF50891">
    <property type="entry name" value="Cyclophilin-like"/>
    <property type="match status" value="1"/>
</dbReference>
<dbReference type="InterPro" id="IPR010016">
    <property type="entry name" value="PxpB"/>
</dbReference>
<dbReference type="InterPro" id="IPR003833">
    <property type="entry name" value="CT_C_D"/>
</dbReference>
<gene>
    <name evidence="5" type="ORF">ETU37_19740</name>
</gene>
<protein>
    <submittedName>
        <fullName evidence="5">Allophanate hydrolase subunit 1</fullName>
    </submittedName>
</protein>
<keyword evidence="2 5" id="KW-0378">Hydrolase</keyword>
<reference evidence="5 6" key="1">
    <citation type="submission" date="2019-01" db="EMBL/GenBank/DDBJ databases">
        <title>Nocardioides guangzhouensis sp. nov., an actinobacterium isolated from soil.</title>
        <authorList>
            <person name="Fu Y."/>
            <person name="Cai Y."/>
            <person name="Lin Z."/>
            <person name="Chen P."/>
        </authorList>
    </citation>
    <scope>NUCLEOTIDE SEQUENCE [LARGE SCALE GENOMIC DNA]</scope>
    <source>
        <strain evidence="5 6">NBRC 105384</strain>
    </source>
</reference>
<dbReference type="Pfam" id="PF02682">
    <property type="entry name" value="CT_C_D"/>
    <property type="match status" value="1"/>
</dbReference>
<evidence type="ECO:0000313" key="6">
    <source>
        <dbReference type="Proteomes" id="UP000291189"/>
    </source>
</evidence>
<dbReference type="PANTHER" id="PTHR34698:SF2">
    <property type="entry name" value="5-OXOPROLINASE SUBUNIT B"/>
    <property type="match status" value="1"/>
</dbReference>
<keyword evidence="3" id="KW-0067">ATP-binding</keyword>
<comment type="caution">
    <text evidence="5">The sequence shown here is derived from an EMBL/GenBank/DDBJ whole genome shotgun (WGS) entry which is preliminary data.</text>
</comment>
<evidence type="ECO:0000256" key="1">
    <source>
        <dbReference type="ARBA" id="ARBA00022741"/>
    </source>
</evidence>